<protein>
    <submittedName>
        <fullName evidence="3">Uncharacterized protein</fullName>
    </submittedName>
</protein>
<dbReference type="OrthoDB" id="1920951at2759"/>
<name>A0A834YEX7_TETSI</name>
<keyword evidence="4" id="KW-1185">Reference proteome</keyword>
<feature type="region of interest" description="Disordered" evidence="1">
    <location>
        <begin position="29"/>
        <end position="56"/>
    </location>
</feature>
<dbReference type="PANTHER" id="PTHR33868:SF2">
    <property type="entry name" value="EXPRESSED PROTEIN"/>
    <property type="match status" value="1"/>
</dbReference>
<evidence type="ECO:0000313" key="3">
    <source>
        <dbReference type="EMBL" id="KAF8380009.1"/>
    </source>
</evidence>
<reference evidence="3 4" key="1">
    <citation type="submission" date="2020-04" db="EMBL/GenBank/DDBJ databases">
        <title>Plant Genome Project.</title>
        <authorList>
            <person name="Zhang R.-G."/>
        </authorList>
    </citation>
    <scope>NUCLEOTIDE SEQUENCE [LARGE SCALE GENOMIC DNA]</scope>
    <source>
        <strain evidence="3">YNK0</strain>
        <tissue evidence="3">Leaf</tissue>
    </source>
</reference>
<comment type="caution">
    <text evidence="3">The sequence shown here is derived from an EMBL/GenBank/DDBJ whole genome shotgun (WGS) entry which is preliminary data.</text>
</comment>
<feature type="region of interest" description="Disordered" evidence="1">
    <location>
        <begin position="117"/>
        <end position="145"/>
    </location>
</feature>
<proteinExistence type="predicted"/>
<dbReference type="Proteomes" id="UP000655225">
    <property type="component" value="Unassembled WGS sequence"/>
</dbReference>
<dbReference type="EMBL" id="JABCRI010000021">
    <property type="protein sequence ID" value="KAF8380009.1"/>
    <property type="molecule type" value="Genomic_DNA"/>
</dbReference>
<evidence type="ECO:0000256" key="2">
    <source>
        <dbReference type="SAM" id="Phobius"/>
    </source>
</evidence>
<keyword evidence="2" id="KW-0472">Membrane</keyword>
<evidence type="ECO:0000256" key="1">
    <source>
        <dbReference type="SAM" id="MobiDB-lite"/>
    </source>
</evidence>
<dbReference type="PANTHER" id="PTHR33868">
    <property type="entry name" value="EXPRESSED PROTEIN"/>
    <property type="match status" value="1"/>
</dbReference>
<accession>A0A834YEX7</accession>
<gene>
    <name evidence="3" type="ORF">HHK36_027478</name>
</gene>
<keyword evidence="2" id="KW-0812">Transmembrane</keyword>
<evidence type="ECO:0000313" key="4">
    <source>
        <dbReference type="Proteomes" id="UP000655225"/>
    </source>
</evidence>
<sequence length="488" mass="55021">MAAAEARAAWQRTANRCFVQEDAKRAPKLACCPSSSTSSKPQFDGGHGDAASGRDHPTAGFMPYNWNPSNSNIPPDTKWWLQLQPNFGYHKDLTYEQLNTLEAELEVLRAEVVNKTSKFSGGPQSNEEEDSMHVDSNKNTGSSLDPQWRVSAACLKHDPEVRMQELKAVNSNNTEEELNHKDTGEYWYQNEELMGLDLVNHLMSKQPDKLCFDFESPWMGGQKTEPWWRTADKDELASLVAQKSLEHIENCDLPRPQTKHVRRGPFPSLGYFNHDGIFSSSLDQKEYTGLSNPTDYARGSPTSGGMGGKQWASDEVGDSVFGSDKPFSNNSYSTIDKDMTETRHITESNPSKAQLLEALRHSQTRAREAEKAAQQAYTEKEHIIKLFFRQASHLFAYKQWFRLLQLETLCLQLKNKDQPISTLFPVVLPWMPCKGRQMRKSRRKGSKGKRAPSKYDISKYAVAFAVGLSLAGAGLLLGWTMGWLLPTF</sequence>
<dbReference type="OMA" id="DESDHTA"/>
<dbReference type="AlphaFoldDB" id="A0A834YEX7"/>
<keyword evidence="2" id="KW-1133">Transmembrane helix</keyword>
<feature type="transmembrane region" description="Helical" evidence="2">
    <location>
        <begin position="460"/>
        <end position="485"/>
    </location>
</feature>
<organism evidence="3 4">
    <name type="scientific">Tetracentron sinense</name>
    <name type="common">Spur-leaf</name>
    <dbReference type="NCBI Taxonomy" id="13715"/>
    <lineage>
        <taxon>Eukaryota</taxon>
        <taxon>Viridiplantae</taxon>
        <taxon>Streptophyta</taxon>
        <taxon>Embryophyta</taxon>
        <taxon>Tracheophyta</taxon>
        <taxon>Spermatophyta</taxon>
        <taxon>Magnoliopsida</taxon>
        <taxon>Trochodendrales</taxon>
        <taxon>Trochodendraceae</taxon>
        <taxon>Tetracentron</taxon>
    </lineage>
</organism>